<dbReference type="AlphaFoldDB" id="A0A392PMT0"/>
<feature type="non-terminal residue" evidence="1">
    <location>
        <position position="18"/>
    </location>
</feature>
<dbReference type="EMBL" id="LXQA010086852">
    <property type="protein sequence ID" value="MCI13092.1"/>
    <property type="molecule type" value="Genomic_DNA"/>
</dbReference>
<proteinExistence type="predicted"/>
<organism evidence="1 2">
    <name type="scientific">Trifolium medium</name>
    <dbReference type="NCBI Taxonomy" id="97028"/>
    <lineage>
        <taxon>Eukaryota</taxon>
        <taxon>Viridiplantae</taxon>
        <taxon>Streptophyta</taxon>
        <taxon>Embryophyta</taxon>
        <taxon>Tracheophyta</taxon>
        <taxon>Spermatophyta</taxon>
        <taxon>Magnoliopsida</taxon>
        <taxon>eudicotyledons</taxon>
        <taxon>Gunneridae</taxon>
        <taxon>Pentapetalae</taxon>
        <taxon>rosids</taxon>
        <taxon>fabids</taxon>
        <taxon>Fabales</taxon>
        <taxon>Fabaceae</taxon>
        <taxon>Papilionoideae</taxon>
        <taxon>50 kb inversion clade</taxon>
        <taxon>NPAAA clade</taxon>
        <taxon>Hologalegina</taxon>
        <taxon>IRL clade</taxon>
        <taxon>Trifolieae</taxon>
        <taxon>Trifolium</taxon>
    </lineage>
</organism>
<comment type="caution">
    <text evidence="1">The sequence shown here is derived from an EMBL/GenBank/DDBJ whole genome shotgun (WGS) entry which is preliminary data.</text>
</comment>
<keyword evidence="2" id="KW-1185">Reference proteome</keyword>
<protein>
    <submittedName>
        <fullName evidence="1">Uncharacterized protein</fullName>
    </submittedName>
</protein>
<evidence type="ECO:0000313" key="1">
    <source>
        <dbReference type="EMBL" id="MCI13092.1"/>
    </source>
</evidence>
<evidence type="ECO:0000313" key="2">
    <source>
        <dbReference type="Proteomes" id="UP000265520"/>
    </source>
</evidence>
<accession>A0A392PMT0</accession>
<name>A0A392PMT0_9FABA</name>
<dbReference type="Proteomes" id="UP000265520">
    <property type="component" value="Unassembled WGS sequence"/>
</dbReference>
<reference evidence="1 2" key="1">
    <citation type="journal article" date="2018" name="Front. Plant Sci.">
        <title>Red Clover (Trifolium pratense) and Zigzag Clover (T. medium) - A Picture of Genomic Similarities and Differences.</title>
        <authorList>
            <person name="Dluhosova J."/>
            <person name="Istvanek J."/>
            <person name="Nedelnik J."/>
            <person name="Repkova J."/>
        </authorList>
    </citation>
    <scope>NUCLEOTIDE SEQUENCE [LARGE SCALE GENOMIC DNA]</scope>
    <source>
        <strain evidence="2">cv. 10/8</strain>
        <tissue evidence="1">Leaf</tissue>
    </source>
</reference>
<sequence>MSNSDPELQDVNHNNFSV</sequence>